<proteinExistence type="predicted"/>
<dbReference type="Pfam" id="PF25148">
    <property type="entry name" value="DUF7824"/>
    <property type="match status" value="1"/>
</dbReference>
<evidence type="ECO:0000313" key="5">
    <source>
        <dbReference type="Proteomes" id="UP001176429"/>
    </source>
</evidence>
<dbReference type="InterPro" id="IPR056726">
    <property type="entry name" value="DUF7824"/>
</dbReference>
<organism evidence="4 5">
    <name type="scientific">Hymenobacter aranciens</name>
    <dbReference type="NCBI Taxonomy" id="3063996"/>
    <lineage>
        <taxon>Bacteria</taxon>
        <taxon>Pseudomonadati</taxon>
        <taxon>Bacteroidota</taxon>
        <taxon>Cytophagia</taxon>
        <taxon>Cytophagales</taxon>
        <taxon>Hymenobacteraceae</taxon>
        <taxon>Hymenobacter</taxon>
    </lineage>
</organism>
<feature type="domain" description="DUF7824" evidence="2">
    <location>
        <begin position="487"/>
        <end position="773"/>
    </location>
</feature>
<evidence type="ECO:0000259" key="3">
    <source>
        <dbReference type="Pfam" id="PF25149"/>
    </source>
</evidence>
<comment type="caution">
    <text evidence="4">The sequence shown here is derived from an EMBL/GenBank/DDBJ whole genome shotgun (WGS) entry which is preliminary data.</text>
</comment>
<dbReference type="RefSeq" id="WP_305006811.1">
    <property type="nucleotide sequence ID" value="NZ_JAUQSY010000007.1"/>
</dbReference>
<dbReference type="EMBL" id="JAUQSY010000007">
    <property type="protein sequence ID" value="MDO7875500.1"/>
    <property type="molecule type" value="Genomic_DNA"/>
</dbReference>
<keyword evidence="5" id="KW-1185">Reference proteome</keyword>
<dbReference type="Pfam" id="PF20103">
    <property type="entry name" value="DUF6493"/>
    <property type="match status" value="2"/>
</dbReference>
<protein>
    <submittedName>
        <fullName evidence="4">DUF6493 family protein</fullName>
    </submittedName>
</protein>
<dbReference type="Pfam" id="PF25149">
    <property type="entry name" value="DUF7825"/>
    <property type="match status" value="1"/>
</dbReference>
<feature type="domain" description="DUF6493" evidence="1">
    <location>
        <begin position="7"/>
        <end position="169"/>
    </location>
</feature>
<dbReference type="Proteomes" id="UP001176429">
    <property type="component" value="Unassembled WGS sequence"/>
</dbReference>
<dbReference type="InterPro" id="IPR045472">
    <property type="entry name" value="DUF6493"/>
</dbReference>
<feature type="domain" description="DUF6493" evidence="1">
    <location>
        <begin position="226"/>
        <end position="373"/>
    </location>
</feature>
<sequence length="1044" mass="114468">MPAISAAVDTFEQLIRRGTAAELTPFLLALEKADVVPVRTRAKSLHKELDEYVKRANGQWTRLMQPEQDLMLYLTGLATYTQKEAFGRGLRAGHYLSVNPRFRAECNPLPWVWAVLRHARPAWLTEWMVRNDRSSPWTTPDYDMQQALVAEGLLEPVPALLAQAAARQLDTVGSELDTAFALAQEQAKGKKLNNLQIEMWADLKTRWPALAAGGALPSFRGLVLAALRANSVLLREGLPLLFEFDTPADSVATYCHSLKPVEHLRWLDVLPELVESGHLERDWVLTNCLLALRRDFRRPLLTWFKEIFGALRPTLNERLARQSELVELLAHPLPLVVNFALDQLKDLWALDDFQPEALLLYADNLMTRPDLKTGLKTLFGGFDKLLKNNPAQAPALAGLYSAALAHPDAGVQERAAKGLVALLNPKKPLLDAAATAEAVAAVEGLGELLSTSARTLLAAWLRVTPASAAETVSYASRLDFTPDISAATAIAPVADWHELLFLTGQALQPDQPAAQERWLDGLLRLRTQYPPDHARQLRPYLLQALPYLLKGKTEAETLDLLRNFNYGQGRVGQHDFLLALLLSWYGGFAQPQLARVRLAPQHQLYPDPLLALALQRLLATEKRLAAGGPALPLLSTPSHAPHWVAPTALVARLQAYEAAATAPDVADLVLALSRLAWSAPADAAAARAQLAHLQHTGLRQLLDWLLAPVDASRPLPTVQAPDRSLLRKAASRFSQWVSGEAPVPPALDEVLPWLWAVAARTRLPQASLPALAALGDYPGLATPWVPAWSVATRTEIYKQPWNKDEPERAYHYRELSVATAESATPPSPLLLYSLHARLPQKDHTYLWALVEDHSFLLSLLPNNPAPLQWHLLRSAFRTSEGYSEEHALMNKQLHALLVDGPPYNESASTLLAVGLLYNFPAGRALAWEVVLAAVGTGRLVPAALGLALGRLLASAYAPVLRLAEALPSARGISPATDDALRQLLEALLPELPAEPLRNTAKLLAAYADLRPVSAPPVPAVVQEKLRAWQPVGSLKKAITALLKA</sequence>
<accession>A0ABT9BCJ5</accession>
<dbReference type="InterPro" id="IPR056727">
    <property type="entry name" value="DUF7825"/>
</dbReference>
<reference evidence="4" key="1">
    <citation type="submission" date="2023-07" db="EMBL/GenBank/DDBJ databases">
        <authorList>
            <person name="Kim M.K."/>
        </authorList>
    </citation>
    <scope>NUCLEOTIDE SEQUENCE</scope>
    <source>
        <strain evidence="4">ASUV-10-1</strain>
    </source>
</reference>
<feature type="domain" description="DUF7825" evidence="3">
    <location>
        <begin position="784"/>
        <end position="1043"/>
    </location>
</feature>
<evidence type="ECO:0000259" key="1">
    <source>
        <dbReference type="Pfam" id="PF20103"/>
    </source>
</evidence>
<name>A0ABT9BCJ5_9BACT</name>
<evidence type="ECO:0000313" key="4">
    <source>
        <dbReference type="EMBL" id="MDO7875500.1"/>
    </source>
</evidence>
<evidence type="ECO:0000259" key="2">
    <source>
        <dbReference type="Pfam" id="PF25148"/>
    </source>
</evidence>
<gene>
    <name evidence="4" type="ORF">Q5H93_12220</name>
</gene>